<dbReference type="InterPro" id="IPR002073">
    <property type="entry name" value="PDEase_catalytic_dom"/>
</dbReference>
<keyword evidence="2" id="KW-1185">Reference proteome</keyword>
<accession>A0A183Q5V3</accession>
<sequence>MEEMFRQGDQEKQFGIEISPMCDRETACIYSTQVFEVKDAEYKSKCEFHHWDTSTLI</sequence>
<evidence type="ECO:0000313" key="2">
    <source>
        <dbReference type="Proteomes" id="UP000269396"/>
    </source>
</evidence>
<dbReference type="AlphaFoldDB" id="A0A183Q5V3"/>
<proteinExistence type="predicted"/>
<dbReference type="Gene3D" id="1.10.1300.10">
    <property type="entry name" value="3'5'-cyclic nucleotide phosphodiesterase, catalytic domain"/>
    <property type="match status" value="1"/>
</dbReference>
<dbReference type="STRING" id="31246.A0A183Q5V3"/>
<dbReference type="PROSITE" id="PS51845">
    <property type="entry name" value="PDEASE_I_2"/>
    <property type="match status" value="1"/>
</dbReference>
<organism evidence="1 2">
    <name type="scientific">Schistosoma mattheei</name>
    <dbReference type="NCBI Taxonomy" id="31246"/>
    <lineage>
        <taxon>Eukaryota</taxon>
        <taxon>Metazoa</taxon>
        <taxon>Spiralia</taxon>
        <taxon>Lophotrochozoa</taxon>
        <taxon>Platyhelminthes</taxon>
        <taxon>Trematoda</taxon>
        <taxon>Digenea</taxon>
        <taxon>Strigeidida</taxon>
        <taxon>Schistosomatoidea</taxon>
        <taxon>Schistosomatidae</taxon>
        <taxon>Schistosoma</taxon>
    </lineage>
</organism>
<reference evidence="1 2" key="1">
    <citation type="submission" date="2018-11" db="EMBL/GenBank/DDBJ databases">
        <authorList>
            <consortium name="Pathogen Informatics"/>
        </authorList>
    </citation>
    <scope>NUCLEOTIDE SEQUENCE [LARGE SCALE GENOMIC DNA]</scope>
    <source>
        <strain>Denwood</strain>
        <strain evidence="2">Zambia</strain>
    </source>
</reference>
<name>A0A183Q5V3_9TREM</name>
<dbReference type="Pfam" id="PF00233">
    <property type="entry name" value="PDEase_I"/>
    <property type="match status" value="1"/>
</dbReference>
<evidence type="ECO:0000313" key="1">
    <source>
        <dbReference type="EMBL" id="VDP86179.1"/>
    </source>
</evidence>
<gene>
    <name evidence="1" type="ORF">SMTD_LOCUS21989</name>
</gene>
<dbReference type="SUPFAM" id="SSF109604">
    <property type="entry name" value="HD-domain/PDEase-like"/>
    <property type="match status" value="1"/>
</dbReference>
<dbReference type="GO" id="GO:0007165">
    <property type="term" value="P:signal transduction"/>
    <property type="evidence" value="ECO:0007669"/>
    <property type="project" value="InterPro"/>
</dbReference>
<dbReference type="EMBL" id="UZAL01049322">
    <property type="protein sequence ID" value="VDP86179.1"/>
    <property type="molecule type" value="Genomic_DNA"/>
</dbReference>
<dbReference type="Proteomes" id="UP000269396">
    <property type="component" value="Unassembled WGS sequence"/>
</dbReference>
<dbReference type="GO" id="GO:0004114">
    <property type="term" value="F:3',5'-cyclic-nucleotide phosphodiesterase activity"/>
    <property type="evidence" value="ECO:0007669"/>
    <property type="project" value="InterPro"/>
</dbReference>
<dbReference type="InterPro" id="IPR036971">
    <property type="entry name" value="PDEase_catalytic_dom_sf"/>
</dbReference>
<protein>
    <submittedName>
        <fullName evidence="1">Uncharacterized protein</fullName>
    </submittedName>
</protein>